<dbReference type="Proteomes" id="UP000260717">
    <property type="component" value="Unassembled WGS sequence"/>
</dbReference>
<dbReference type="EMBL" id="QRUJ01000022">
    <property type="protein sequence ID" value="RGR52429.1"/>
    <property type="molecule type" value="Genomic_DNA"/>
</dbReference>
<sequence>MNAEKIFDVMENIDEQYIIEAHQKNVIKNKKKTIRKIVVFAACFSLIISITAVVGIGIKRNSTCTVSAAEIGKEEVQLEATMPSIIYYDQDKVIMYDYIGIWVYNLKKEKLVGFCDFRPIDMTQIQGYPCVFVEASSDGRYVRFYKSDDSVKFLYNVEKDTYKEVKSYDKKLKWTFSLKDVTTQYSISDYSETYEVAKKEYLSYSLDISPDSNEAVRYKDLVIVVEKNGQKTEYKPFVVKTTT</sequence>
<dbReference type="AlphaFoldDB" id="A0A173VM50"/>
<evidence type="ECO:0000256" key="1">
    <source>
        <dbReference type="SAM" id="Phobius"/>
    </source>
</evidence>
<evidence type="ECO:0000313" key="15">
    <source>
        <dbReference type="Proteomes" id="UP000286220"/>
    </source>
</evidence>
<name>A0A173VM50_9FIRM</name>
<evidence type="ECO:0000313" key="3">
    <source>
        <dbReference type="EMBL" id="MCC2748464.1"/>
    </source>
</evidence>
<dbReference type="Proteomes" id="UP000266066">
    <property type="component" value="Unassembled WGS sequence"/>
</dbReference>
<evidence type="ECO:0000313" key="14">
    <source>
        <dbReference type="Proteomes" id="UP000285290"/>
    </source>
</evidence>
<evidence type="ECO:0000313" key="10">
    <source>
        <dbReference type="Proteomes" id="UP000095673"/>
    </source>
</evidence>
<dbReference type="EMBL" id="JAJFBX010000036">
    <property type="protein sequence ID" value="MCC2748464.1"/>
    <property type="molecule type" value="Genomic_DNA"/>
</dbReference>
<dbReference type="Proteomes" id="UP000286220">
    <property type="component" value="Unassembled WGS sequence"/>
</dbReference>
<dbReference type="Proteomes" id="UP001212823">
    <property type="component" value="Unassembled WGS sequence"/>
</dbReference>
<proteinExistence type="predicted"/>
<accession>A0A173VM50</accession>
<feature type="transmembrane region" description="Helical" evidence="1">
    <location>
        <begin position="37"/>
        <end position="58"/>
    </location>
</feature>
<dbReference type="EMBL" id="QSKC01000021">
    <property type="protein sequence ID" value="RHE30775.1"/>
    <property type="molecule type" value="Genomic_DNA"/>
</dbReference>
<dbReference type="EMBL" id="CYXM01000022">
    <property type="protein sequence ID" value="CUN28124.1"/>
    <property type="molecule type" value="Genomic_DNA"/>
</dbReference>
<dbReference type="Proteomes" id="UP000285209">
    <property type="component" value="Unassembled WGS sequence"/>
</dbReference>
<dbReference type="RefSeq" id="WP_012741229.1">
    <property type="nucleotide sequence ID" value="NZ_CP092643.1"/>
</dbReference>
<evidence type="ECO:0000313" key="11">
    <source>
        <dbReference type="Proteomes" id="UP000260717"/>
    </source>
</evidence>
<dbReference type="Proteomes" id="UP001197847">
    <property type="component" value="Unassembled WGS sequence"/>
</dbReference>
<keyword evidence="1" id="KW-0472">Membrane</keyword>
<dbReference type="Proteomes" id="UP000285290">
    <property type="component" value="Unassembled WGS sequence"/>
</dbReference>
<evidence type="ECO:0000313" key="6">
    <source>
        <dbReference type="EMBL" id="RGR52429.1"/>
    </source>
</evidence>
<evidence type="ECO:0000313" key="5">
    <source>
        <dbReference type="EMBL" id="RGM45886.1"/>
    </source>
</evidence>
<keyword evidence="1" id="KW-0812">Transmembrane</keyword>
<evidence type="ECO:0000313" key="8">
    <source>
        <dbReference type="EMBL" id="RHA92996.1"/>
    </source>
</evidence>
<organism evidence="2 10">
    <name type="scientific">Agathobacter rectalis</name>
    <dbReference type="NCBI Taxonomy" id="39491"/>
    <lineage>
        <taxon>Bacteria</taxon>
        <taxon>Bacillati</taxon>
        <taxon>Bacillota</taxon>
        <taxon>Clostridia</taxon>
        <taxon>Lachnospirales</taxon>
        <taxon>Lachnospiraceae</taxon>
        <taxon>Agathobacter</taxon>
    </lineage>
</organism>
<keyword evidence="1" id="KW-1133">Transmembrane helix</keyword>
<dbReference type="Proteomes" id="UP000095673">
    <property type="component" value="Unassembled WGS sequence"/>
</dbReference>
<dbReference type="EMBL" id="JAQLYE010000011">
    <property type="protein sequence ID" value="MDB8017853.1"/>
    <property type="molecule type" value="Genomic_DNA"/>
</dbReference>
<gene>
    <name evidence="9" type="ORF">DW753_13040</name>
    <name evidence="8" type="ORF">DW912_04815</name>
    <name evidence="6" type="ORF">DWY38_14470</name>
    <name evidence="7" type="ORF">DXA03_05975</name>
    <name evidence="5" type="ORF">DXC13_12625</name>
    <name evidence="2" type="ORF">ERS852580_03227</name>
    <name evidence="3" type="ORF">LK487_15785</name>
    <name evidence="4" type="ORF">PNE45_07385</name>
</gene>
<evidence type="ECO:0000313" key="4">
    <source>
        <dbReference type="EMBL" id="MDB8017853.1"/>
    </source>
</evidence>
<reference evidence="3" key="3">
    <citation type="submission" date="2021-10" db="EMBL/GenBank/DDBJ databases">
        <title>Collection of gut derived symbiotic bacterial strains cultured from healthy donors.</title>
        <authorList>
            <person name="Lin H."/>
            <person name="Littmann E."/>
            <person name="Claire K."/>
            <person name="Pamer E."/>
        </authorList>
    </citation>
    <scope>NUCLEOTIDE SEQUENCE</scope>
    <source>
        <strain evidence="3">MSK.22.92</strain>
    </source>
</reference>
<dbReference type="EMBL" id="QSDV01000006">
    <property type="protein sequence ID" value="RGZ19098.1"/>
    <property type="molecule type" value="Genomic_DNA"/>
</dbReference>
<protein>
    <submittedName>
        <fullName evidence="2">Uncharacterized protein</fullName>
    </submittedName>
</protein>
<dbReference type="EMBL" id="QSFZ01000004">
    <property type="protein sequence ID" value="RHA92996.1"/>
    <property type="molecule type" value="Genomic_DNA"/>
</dbReference>
<dbReference type="EMBL" id="QSTI01000024">
    <property type="protein sequence ID" value="RGM45886.1"/>
    <property type="molecule type" value="Genomic_DNA"/>
</dbReference>
<evidence type="ECO:0000313" key="13">
    <source>
        <dbReference type="Proteomes" id="UP000285209"/>
    </source>
</evidence>
<evidence type="ECO:0000313" key="2">
    <source>
        <dbReference type="EMBL" id="CUN28124.1"/>
    </source>
</evidence>
<evidence type="ECO:0000313" key="12">
    <source>
        <dbReference type="Proteomes" id="UP000266066"/>
    </source>
</evidence>
<evidence type="ECO:0000313" key="9">
    <source>
        <dbReference type="EMBL" id="RHE30775.1"/>
    </source>
</evidence>
<evidence type="ECO:0000313" key="7">
    <source>
        <dbReference type="EMBL" id="RGZ19098.1"/>
    </source>
</evidence>
<reference evidence="4" key="4">
    <citation type="submission" date="2023-01" db="EMBL/GenBank/DDBJ databases">
        <title>Human gut microbiome strain richness.</title>
        <authorList>
            <person name="Chen-Liaw A."/>
        </authorList>
    </citation>
    <scope>NUCLEOTIDE SEQUENCE</scope>
    <source>
        <strain evidence="4">1001283st1_D2_1001283B150209_150212</strain>
    </source>
</reference>
<reference evidence="2 10" key="1">
    <citation type="submission" date="2015-09" db="EMBL/GenBank/DDBJ databases">
        <authorList>
            <consortium name="Pathogen Informatics"/>
        </authorList>
    </citation>
    <scope>NUCLEOTIDE SEQUENCE [LARGE SCALE GENOMIC DNA]</scope>
    <source>
        <strain evidence="2 10">2789STDY5834968</strain>
    </source>
</reference>
<reference evidence="11 12" key="2">
    <citation type="submission" date="2018-08" db="EMBL/GenBank/DDBJ databases">
        <title>A genome reference for cultivated species of the human gut microbiota.</title>
        <authorList>
            <person name="Zou Y."/>
            <person name="Xue W."/>
            <person name="Luo G."/>
        </authorList>
    </citation>
    <scope>NUCLEOTIDE SEQUENCE [LARGE SCALE GENOMIC DNA]</scope>
    <source>
        <strain evidence="6 12">AF25-15</strain>
        <strain evidence="9 14">AM29-10</strain>
        <strain evidence="8 15">AM42-17AT</strain>
        <strain evidence="7 13">AM54-25XD</strain>
        <strain evidence="5 11">OM08-12AT</strain>
    </source>
</reference>
<dbReference type="GeneID" id="86987223"/>